<accession>A0ACB9QR26</accession>
<sequence>MKWVSLFLSLILFWDHANSASSAGSCSGDCGDSVKFALGEENLGLWKSGISAAAALAPGPAADEPHGTLVLAANRTDRPDILKGFRHYHGGWSFSNRHYWASVGFTGSFGFILAILWFFFFGVALLVHLCWGWKMKISEERPRNSQKICLIMLLIFTCAAAIGCILLSIGQDKFHGEVMHTLNFVVNQSDYTVETLMNVTDYLSLAKTISVAQVFLPTNVMNDIDKLNSDLSSAAHGLSEKTRDSSSNIRKVFNAVRSTLIAVAAVMLLLSLIGLLCAVLGYRNAIYIFVISGWILVAVTFVLCGVFVIFSNAISDTCLAMDQWVENPHAESALSDILPCVDQNTTNHTLVQSKQVINDIVNVVNQFIYTYANTYPAPSNPYSYNQSGPSMPPLCYPFDSQLNDRQCVTQEVSILNASRVWKNYTCEVSASGQCITPGRITPNIYVQLIGAVNESYALEHYTPPLLSLQNCEFVKETFQEITSHYCPPLESHLRMVNAGLGLISVGVLLCLVLWILYANRPQREEVFVKKLFQKIGCFKSSLCGNDSTVANANNAA</sequence>
<organism evidence="1 2">
    <name type="scientific">Melastoma candidum</name>
    <dbReference type="NCBI Taxonomy" id="119954"/>
    <lineage>
        <taxon>Eukaryota</taxon>
        <taxon>Viridiplantae</taxon>
        <taxon>Streptophyta</taxon>
        <taxon>Embryophyta</taxon>
        <taxon>Tracheophyta</taxon>
        <taxon>Spermatophyta</taxon>
        <taxon>Magnoliopsida</taxon>
        <taxon>eudicotyledons</taxon>
        <taxon>Gunneridae</taxon>
        <taxon>Pentapetalae</taxon>
        <taxon>rosids</taxon>
        <taxon>malvids</taxon>
        <taxon>Myrtales</taxon>
        <taxon>Melastomataceae</taxon>
        <taxon>Melastomatoideae</taxon>
        <taxon>Melastomateae</taxon>
        <taxon>Melastoma</taxon>
    </lineage>
</organism>
<reference evidence="2" key="1">
    <citation type="journal article" date="2023" name="Front. Plant Sci.">
        <title>Chromosomal-level genome assembly of Melastoma candidum provides insights into trichome evolution.</title>
        <authorList>
            <person name="Zhong Y."/>
            <person name="Wu W."/>
            <person name="Sun C."/>
            <person name="Zou P."/>
            <person name="Liu Y."/>
            <person name="Dai S."/>
            <person name="Zhou R."/>
        </authorList>
    </citation>
    <scope>NUCLEOTIDE SEQUENCE [LARGE SCALE GENOMIC DNA]</scope>
</reference>
<dbReference type="EMBL" id="CM042884">
    <property type="protein sequence ID" value="KAI4369029.1"/>
    <property type="molecule type" value="Genomic_DNA"/>
</dbReference>
<protein>
    <submittedName>
        <fullName evidence="1">Uncharacterized protein</fullName>
    </submittedName>
</protein>
<evidence type="ECO:0000313" key="1">
    <source>
        <dbReference type="EMBL" id="KAI4369029.1"/>
    </source>
</evidence>
<proteinExistence type="predicted"/>
<keyword evidence="2" id="KW-1185">Reference proteome</keyword>
<dbReference type="Proteomes" id="UP001057402">
    <property type="component" value="Chromosome 5"/>
</dbReference>
<evidence type="ECO:0000313" key="2">
    <source>
        <dbReference type="Proteomes" id="UP001057402"/>
    </source>
</evidence>
<name>A0ACB9QR26_9MYRT</name>
<comment type="caution">
    <text evidence="1">The sequence shown here is derived from an EMBL/GenBank/DDBJ whole genome shotgun (WGS) entry which is preliminary data.</text>
</comment>
<gene>
    <name evidence="1" type="ORF">MLD38_017522</name>
</gene>